<keyword evidence="5" id="KW-1185">Reference proteome</keyword>
<dbReference type="Proteomes" id="UP001149140">
    <property type="component" value="Unassembled WGS sequence"/>
</dbReference>
<dbReference type="InterPro" id="IPR002645">
    <property type="entry name" value="STAS_dom"/>
</dbReference>
<evidence type="ECO:0000313" key="4">
    <source>
        <dbReference type="EMBL" id="MDA0163962.1"/>
    </source>
</evidence>
<sequence>MFTLDHDPVDGSHLIVAGGELDLAATSEMSAIFAMSAAGPQDAVVLDLMGVDFIDSSALGTILRAAQQLEVSGKRLHVVAPEGPVRRLLEITGTASRFSLHTTRDSAFAAA</sequence>
<evidence type="ECO:0000259" key="3">
    <source>
        <dbReference type="PROSITE" id="PS50801"/>
    </source>
</evidence>
<evidence type="ECO:0000313" key="5">
    <source>
        <dbReference type="Proteomes" id="UP001149140"/>
    </source>
</evidence>
<dbReference type="NCBIfam" id="TIGR00377">
    <property type="entry name" value="ant_ant_sig"/>
    <property type="match status" value="1"/>
</dbReference>
<name>A0A9X3MWW4_9ACTN</name>
<dbReference type="InterPro" id="IPR036513">
    <property type="entry name" value="STAS_dom_sf"/>
</dbReference>
<organism evidence="4 5">
    <name type="scientific">Solirubrobacter ginsenosidimutans</name>
    <dbReference type="NCBI Taxonomy" id="490573"/>
    <lineage>
        <taxon>Bacteria</taxon>
        <taxon>Bacillati</taxon>
        <taxon>Actinomycetota</taxon>
        <taxon>Thermoleophilia</taxon>
        <taxon>Solirubrobacterales</taxon>
        <taxon>Solirubrobacteraceae</taxon>
        <taxon>Solirubrobacter</taxon>
    </lineage>
</organism>
<reference evidence="4" key="1">
    <citation type="submission" date="2022-10" db="EMBL/GenBank/DDBJ databases">
        <title>The WGS of Solirubrobacter ginsenosidimutans DSM 21036.</title>
        <authorList>
            <person name="Jiang Z."/>
        </authorList>
    </citation>
    <scope>NUCLEOTIDE SEQUENCE</scope>
    <source>
        <strain evidence="4">DSM 21036</strain>
    </source>
</reference>
<dbReference type="Gene3D" id="3.30.750.24">
    <property type="entry name" value="STAS domain"/>
    <property type="match status" value="1"/>
</dbReference>
<comment type="caution">
    <text evidence="4">The sequence shown here is derived from an EMBL/GenBank/DDBJ whole genome shotgun (WGS) entry which is preliminary data.</text>
</comment>
<dbReference type="PROSITE" id="PS50801">
    <property type="entry name" value="STAS"/>
    <property type="match status" value="1"/>
</dbReference>
<gene>
    <name evidence="4" type="ORF">OM076_27065</name>
</gene>
<dbReference type="EMBL" id="JAPDOD010000029">
    <property type="protein sequence ID" value="MDA0163962.1"/>
    <property type="molecule type" value="Genomic_DNA"/>
</dbReference>
<evidence type="ECO:0000256" key="1">
    <source>
        <dbReference type="ARBA" id="ARBA00009013"/>
    </source>
</evidence>
<dbReference type="PANTHER" id="PTHR33495:SF2">
    <property type="entry name" value="ANTI-SIGMA FACTOR ANTAGONIST TM_1081-RELATED"/>
    <property type="match status" value="1"/>
</dbReference>
<dbReference type="GO" id="GO:0043856">
    <property type="term" value="F:anti-sigma factor antagonist activity"/>
    <property type="evidence" value="ECO:0007669"/>
    <property type="project" value="InterPro"/>
</dbReference>
<dbReference type="InterPro" id="IPR058548">
    <property type="entry name" value="MlaB-like_STAS"/>
</dbReference>
<dbReference type="Pfam" id="PF13466">
    <property type="entry name" value="STAS_2"/>
    <property type="match status" value="1"/>
</dbReference>
<dbReference type="AlphaFoldDB" id="A0A9X3MWW4"/>
<dbReference type="SUPFAM" id="SSF52091">
    <property type="entry name" value="SpoIIaa-like"/>
    <property type="match status" value="1"/>
</dbReference>
<dbReference type="CDD" id="cd07043">
    <property type="entry name" value="STAS_anti-anti-sigma_factors"/>
    <property type="match status" value="1"/>
</dbReference>
<dbReference type="InterPro" id="IPR003658">
    <property type="entry name" value="Anti-sigma_ant"/>
</dbReference>
<feature type="domain" description="STAS" evidence="3">
    <location>
        <begin position="2"/>
        <end position="111"/>
    </location>
</feature>
<dbReference type="PANTHER" id="PTHR33495">
    <property type="entry name" value="ANTI-SIGMA FACTOR ANTAGONIST TM_1081-RELATED-RELATED"/>
    <property type="match status" value="1"/>
</dbReference>
<proteinExistence type="inferred from homology"/>
<comment type="similarity">
    <text evidence="1 2">Belongs to the anti-sigma-factor antagonist family.</text>
</comment>
<evidence type="ECO:0000256" key="2">
    <source>
        <dbReference type="RuleBase" id="RU003749"/>
    </source>
</evidence>
<dbReference type="RefSeq" id="WP_270043210.1">
    <property type="nucleotide sequence ID" value="NZ_JAPDOD010000029.1"/>
</dbReference>
<protein>
    <recommendedName>
        <fullName evidence="2">Anti-sigma factor antagonist</fullName>
    </recommendedName>
</protein>
<accession>A0A9X3MWW4</accession>